<proteinExistence type="predicted"/>
<evidence type="ECO:0000313" key="2">
    <source>
        <dbReference type="Proteomes" id="UP000557772"/>
    </source>
</evidence>
<name>A0A849ACX3_9MICO</name>
<dbReference type="AlphaFoldDB" id="A0A849ACX3"/>
<evidence type="ECO:0000313" key="1">
    <source>
        <dbReference type="EMBL" id="NNG38365.1"/>
    </source>
</evidence>
<organism evidence="1 2">
    <name type="scientific">Flexivirga aerilata</name>
    <dbReference type="NCBI Taxonomy" id="1656889"/>
    <lineage>
        <taxon>Bacteria</taxon>
        <taxon>Bacillati</taxon>
        <taxon>Actinomycetota</taxon>
        <taxon>Actinomycetes</taxon>
        <taxon>Micrococcales</taxon>
        <taxon>Dermacoccaceae</taxon>
        <taxon>Flexivirga</taxon>
    </lineage>
</organism>
<dbReference type="RefSeq" id="WP_171152022.1">
    <property type="nucleotide sequence ID" value="NZ_JABENB010000001.1"/>
</dbReference>
<accession>A0A849ACX3</accession>
<dbReference type="Proteomes" id="UP000557772">
    <property type="component" value="Unassembled WGS sequence"/>
</dbReference>
<dbReference type="EMBL" id="JABENB010000001">
    <property type="protein sequence ID" value="NNG38365.1"/>
    <property type="molecule type" value="Genomic_DNA"/>
</dbReference>
<protein>
    <submittedName>
        <fullName evidence="1">Uncharacterized protein</fullName>
    </submittedName>
</protein>
<keyword evidence="2" id="KW-1185">Reference proteome</keyword>
<sequence>MGTFAALVSAGASVGALVAAIAAAVVARRLYAIEVGRDVASAEAARREEPSKVCAWVATWLDDEGRDDGMELVNGASTPVYDVLVHSTSKTGREEPVLRMNVVPPGRYFVRRTNTQYHWDFPRPVRHLVGEIRPIMKKPDWTVTELTFADAAGRRWRRDEHGTLHAH</sequence>
<comment type="caution">
    <text evidence="1">The sequence shown here is derived from an EMBL/GenBank/DDBJ whole genome shotgun (WGS) entry which is preliminary data.</text>
</comment>
<gene>
    <name evidence="1" type="ORF">HJ588_03625</name>
</gene>
<reference evidence="1 2" key="1">
    <citation type="submission" date="2020-05" db="EMBL/GenBank/DDBJ databases">
        <title>Flexivirga sp. ID2601S isolated from air conditioner.</title>
        <authorList>
            <person name="Kim D.H."/>
        </authorList>
    </citation>
    <scope>NUCLEOTIDE SEQUENCE [LARGE SCALE GENOMIC DNA]</scope>
    <source>
        <strain evidence="1 2">ID2601S</strain>
    </source>
</reference>